<dbReference type="Proteomes" id="UP000320244">
    <property type="component" value="Unassembled WGS sequence"/>
</dbReference>
<name>A0A563E0M1_9MICO</name>
<protein>
    <submittedName>
        <fullName evidence="9">MFS transporter</fullName>
    </submittedName>
</protein>
<dbReference type="PROSITE" id="PS50850">
    <property type="entry name" value="MFS"/>
    <property type="match status" value="1"/>
</dbReference>
<feature type="transmembrane region" description="Helical" evidence="7">
    <location>
        <begin position="345"/>
        <end position="365"/>
    </location>
</feature>
<dbReference type="AlphaFoldDB" id="A0A563E0M1"/>
<keyword evidence="2" id="KW-1003">Cell membrane</keyword>
<evidence type="ECO:0000313" key="10">
    <source>
        <dbReference type="Proteomes" id="UP000320244"/>
    </source>
</evidence>
<evidence type="ECO:0000256" key="4">
    <source>
        <dbReference type="ARBA" id="ARBA00022989"/>
    </source>
</evidence>
<sequence>MMKTAFAIPAFRRLFVALAATMVADSVLMLTFGIWVKSLTGSSGAAGLTLFWVAVPSAVAPALGWVVDQFPRRAFLLAGYPLAAMSLLPLALVHGPDRVWIIYTVACAYGVALVMLPGAVTGLLKLIVPEETLVHANASTSSFREGMRLFGPLGGATLYAAFGMDAVVILVLCAYAVAVVAMLTLRVEGDAVQPPEMHWRMEFVAGLAHVHRDKVLWYPLLGIAGTIFAFGFIESLIYAIADAFGKPPTFVAVIVTVQGVGALAGGLTSGMIITRIGHIPAIVMSLFLFVISLAMMAAAPNILVILAGAIPVGFGLPVLVVSINTLIQVRTPNRLMARVSTTSDALVGIPQIIALAVGAGLVSIVPFRFMLTGMALIMLAIAVLLGLWACRPATHTLIATKLTPEKSPTAPEKSPTAPEKSQITPEKSPTAPEKSQITSEKRVVSTEP</sequence>
<dbReference type="Gene3D" id="1.20.1250.20">
    <property type="entry name" value="MFS general substrate transporter like domains"/>
    <property type="match status" value="2"/>
</dbReference>
<feature type="compositionally biased region" description="Polar residues" evidence="6">
    <location>
        <begin position="419"/>
        <end position="438"/>
    </location>
</feature>
<dbReference type="PANTHER" id="PTHR23513">
    <property type="entry name" value="INTEGRAL MEMBRANE EFFLUX PROTEIN-RELATED"/>
    <property type="match status" value="1"/>
</dbReference>
<evidence type="ECO:0000256" key="2">
    <source>
        <dbReference type="ARBA" id="ARBA00022475"/>
    </source>
</evidence>
<feature type="transmembrane region" description="Helical" evidence="7">
    <location>
        <begin position="215"/>
        <end position="241"/>
    </location>
</feature>
<evidence type="ECO:0000313" key="9">
    <source>
        <dbReference type="EMBL" id="TWP36090.1"/>
    </source>
</evidence>
<evidence type="ECO:0000256" key="5">
    <source>
        <dbReference type="ARBA" id="ARBA00023136"/>
    </source>
</evidence>
<feature type="transmembrane region" description="Helical" evidence="7">
    <location>
        <begin position="45"/>
        <end position="67"/>
    </location>
</feature>
<keyword evidence="3 7" id="KW-0812">Transmembrane</keyword>
<keyword evidence="5 7" id="KW-0472">Membrane</keyword>
<comment type="subcellular location">
    <subcellularLocation>
        <location evidence="1">Cell membrane</location>
        <topology evidence="1">Multi-pass membrane protein</topology>
    </subcellularLocation>
</comment>
<feature type="transmembrane region" description="Helical" evidence="7">
    <location>
        <begin position="371"/>
        <end position="390"/>
    </location>
</feature>
<evidence type="ECO:0000256" key="7">
    <source>
        <dbReference type="SAM" id="Phobius"/>
    </source>
</evidence>
<feature type="transmembrane region" description="Helical" evidence="7">
    <location>
        <begin position="302"/>
        <end position="324"/>
    </location>
</feature>
<dbReference type="InterPro" id="IPR011701">
    <property type="entry name" value="MFS"/>
</dbReference>
<dbReference type="CDD" id="cd06173">
    <property type="entry name" value="MFS_MefA_like"/>
    <property type="match status" value="1"/>
</dbReference>
<keyword evidence="10" id="KW-1185">Reference proteome</keyword>
<reference evidence="9 10" key="1">
    <citation type="submission" date="2019-05" db="EMBL/GenBank/DDBJ databases">
        <authorList>
            <person name="Lee S.D."/>
        </authorList>
    </citation>
    <scope>NUCLEOTIDE SEQUENCE [LARGE SCALE GENOMIC DNA]</scope>
    <source>
        <strain evidence="9 10">C5-26</strain>
    </source>
</reference>
<dbReference type="GO" id="GO:0022857">
    <property type="term" value="F:transmembrane transporter activity"/>
    <property type="evidence" value="ECO:0007669"/>
    <property type="project" value="InterPro"/>
</dbReference>
<feature type="domain" description="Major facilitator superfamily (MFS) profile" evidence="8">
    <location>
        <begin position="215"/>
        <end position="448"/>
    </location>
</feature>
<dbReference type="OrthoDB" id="3460055at2"/>
<proteinExistence type="predicted"/>
<keyword evidence="4 7" id="KW-1133">Transmembrane helix</keyword>
<organism evidence="9 10">
    <name type="scientific">Leekyejoonella antrihumi</name>
    <dbReference type="NCBI Taxonomy" id="1660198"/>
    <lineage>
        <taxon>Bacteria</taxon>
        <taxon>Bacillati</taxon>
        <taxon>Actinomycetota</taxon>
        <taxon>Actinomycetes</taxon>
        <taxon>Micrococcales</taxon>
        <taxon>Dermacoccaceae</taxon>
        <taxon>Leekyejoonella</taxon>
    </lineage>
</organism>
<feature type="transmembrane region" description="Helical" evidence="7">
    <location>
        <begin position="247"/>
        <end position="267"/>
    </location>
</feature>
<evidence type="ECO:0000256" key="6">
    <source>
        <dbReference type="SAM" id="MobiDB-lite"/>
    </source>
</evidence>
<accession>A0A563E0M1</accession>
<comment type="caution">
    <text evidence="9">The sequence shown here is derived from an EMBL/GenBank/DDBJ whole genome shotgun (WGS) entry which is preliminary data.</text>
</comment>
<feature type="compositionally biased region" description="Basic and acidic residues" evidence="6">
    <location>
        <begin position="439"/>
        <end position="448"/>
    </location>
</feature>
<evidence type="ECO:0000256" key="3">
    <source>
        <dbReference type="ARBA" id="ARBA00022692"/>
    </source>
</evidence>
<dbReference type="InterPro" id="IPR020846">
    <property type="entry name" value="MFS_dom"/>
</dbReference>
<feature type="transmembrane region" description="Helical" evidence="7">
    <location>
        <begin position="279"/>
        <end position="296"/>
    </location>
</feature>
<feature type="transmembrane region" description="Helical" evidence="7">
    <location>
        <begin position="168"/>
        <end position="187"/>
    </location>
</feature>
<dbReference type="EMBL" id="VCQV01000014">
    <property type="protein sequence ID" value="TWP36090.1"/>
    <property type="molecule type" value="Genomic_DNA"/>
</dbReference>
<reference evidence="9 10" key="2">
    <citation type="submission" date="2019-08" db="EMBL/GenBank/DDBJ databases">
        <title>Jejuicoccus antrihumi gen. nov., sp. nov., a new member of the family Dermacoccaceae isolated from a cave.</title>
        <authorList>
            <person name="Schumann P."/>
            <person name="Kim I.S."/>
        </authorList>
    </citation>
    <scope>NUCLEOTIDE SEQUENCE [LARGE SCALE GENOMIC DNA]</scope>
    <source>
        <strain evidence="9 10">C5-26</strain>
    </source>
</reference>
<dbReference type="GO" id="GO:0005886">
    <property type="term" value="C:plasma membrane"/>
    <property type="evidence" value="ECO:0007669"/>
    <property type="project" value="UniProtKB-SubCell"/>
</dbReference>
<dbReference type="PANTHER" id="PTHR23513:SF6">
    <property type="entry name" value="MAJOR FACILITATOR SUPERFAMILY ASSOCIATED DOMAIN-CONTAINING PROTEIN"/>
    <property type="match status" value="1"/>
</dbReference>
<evidence type="ECO:0000256" key="1">
    <source>
        <dbReference type="ARBA" id="ARBA00004651"/>
    </source>
</evidence>
<feature type="region of interest" description="Disordered" evidence="6">
    <location>
        <begin position="401"/>
        <end position="448"/>
    </location>
</feature>
<dbReference type="SUPFAM" id="SSF103473">
    <property type="entry name" value="MFS general substrate transporter"/>
    <property type="match status" value="1"/>
</dbReference>
<dbReference type="InterPro" id="IPR036259">
    <property type="entry name" value="MFS_trans_sf"/>
</dbReference>
<gene>
    <name evidence="9" type="ORF">FGL98_11610</name>
</gene>
<evidence type="ECO:0000259" key="8">
    <source>
        <dbReference type="PROSITE" id="PS50850"/>
    </source>
</evidence>
<dbReference type="Pfam" id="PF07690">
    <property type="entry name" value="MFS_1"/>
    <property type="match status" value="1"/>
</dbReference>
<feature type="transmembrane region" description="Helical" evidence="7">
    <location>
        <begin position="100"/>
        <end position="124"/>
    </location>
</feature>